<dbReference type="Proteomes" id="UP001596528">
    <property type="component" value="Unassembled WGS sequence"/>
</dbReference>
<protein>
    <submittedName>
        <fullName evidence="2">L7Ae/L30e/S12e/Gadd45 family ribosomal protein</fullName>
    </submittedName>
</protein>
<dbReference type="GO" id="GO:0005840">
    <property type="term" value="C:ribosome"/>
    <property type="evidence" value="ECO:0007669"/>
    <property type="project" value="UniProtKB-KW"/>
</dbReference>
<keyword evidence="2" id="KW-0687">Ribonucleoprotein</keyword>
<sequence>MRNSGTPKALSRLGMAMRAGKLATGDEGVMQAIRSGQAKLVLVAADASENAYKKYSDKCFHYGVKLVRRFTRQEIGYSIGKAERVAVAVTDERMAAWIGEELTQSAEVEHIE</sequence>
<organism evidence="2 3">
    <name type="scientific">Paenibacillus thermoaerophilus</name>
    <dbReference type="NCBI Taxonomy" id="1215385"/>
    <lineage>
        <taxon>Bacteria</taxon>
        <taxon>Bacillati</taxon>
        <taxon>Bacillota</taxon>
        <taxon>Bacilli</taxon>
        <taxon>Bacillales</taxon>
        <taxon>Paenibacillaceae</taxon>
        <taxon>Paenibacillus</taxon>
    </lineage>
</organism>
<dbReference type="InterPro" id="IPR029064">
    <property type="entry name" value="Ribosomal_eL30-like_sf"/>
</dbReference>
<dbReference type="RefSeq" id="WP_342774302.1">
    <property type="nucleotide sequence ID" value="NZ_JBHTGQ010000017.1"/>
</dbReference>
<comment type="caution">
    <text evidence="2">The sequence shown here is derived from an EMBL/GenBank/DDBJ whole genome shotgun (WGS) entry which is preliminary data.</text>
</comment>
<evidence type="ECO:0000313" key="2">
    <source>
        <dbReference type="EMBL" id="MFC7749785.1"/>
    </source>
</evidence>
<dbReference type="Pfam" id="PF01248">
    <property type="entry name" value="Ribosomal_L7Ae"/>
    <property type="match status" value="1"/>
</dbReference>
<keyword evidence="2" id="KW-0689">Ribosomal protein</keyword>
<name>A0ABW2V417_9BACL</name>
<feature type="domain" description="Ribosomal protein eL8/eL30/eS12/Gadd45" evidence="1">
    <location>
        <begin position="11"/>
        <end position="93"/>
    </location>
</feature>
<evidence type="ECO:0000313" key="3">
    <source>
        <dbReference type="Proteomes" id="UP001596528"/>
    </source>
</evidence>
<dbReference type="InterPro" id="IPR004038">
    <property type="entry name" value="Ribosomal_eL8/eL30/eS12/Gad45"/>
</dbReference>
<gene>
    <name evidence="2" type="ORF">ACFQWB_07520</name>
</gene>
<evidence type="ECO:0000259" key="1">
    <source>
        <dbReference type="Pfam" id="PF01248"/>
    </source>
</evidence>
<reference evidence="3" key="1">
    <citation type="journal article" date="2019" name="Int. J. Syst. Evol. Microbiol.">
        <title>The Global Catalogue of Microorganisms (GCM) 10K type strain sequencing project: providing services to taxonomists for standard genome sequencing and annotation.</title>
        <authorList>
            <consortium name="The Broad Institute Genomics Platform"/>
            <consortium name="The Broad Institute Genome Sequencing Center for Infectious Disease"/>
            <person name="Wu L."/>
            <person name="Ma J."/>
        </authorList>
    </citation>
    <scope>NUCLEOTIDE SEQUENCE [LARGE SCALE GENOMIC DNA]</scope>
    <source>
        <strain evidence="3">JCM 18657</strain>
    </source>
</reference>
<accession>A0ABW2V417</accession>
<dbReference type="EMBL" id="JBHTGQ010000017">
    <property type="protein sequence ID" value="MFC7749785.1"/>
    <property type="molecule type" value="Genomic_DNA"/>
</dbReference>
<keyword evidence="3" id="KW-1185">Reference proteome</keyword>
<proteinExistence type="predicted"/>
<dbReference type="Gene3D" id="3.30.1330.30">
    <property type="match status" value="1"/>
</dbReference>
<dbReference type="SUPFAM" id="SSF55315">
    <property type="entry name" value="L30e-like"/>
    <property type="match status" value="1"/>
</dbReference>